<dbReference type="Gene3D" id="3.90.1150.10">
    <property type="entry name" value="Aspartate Aminotransferase, domain 1"/>
    <property type="match status" value="1"/>
</dbReference>
<evidence type="ECO:0000256" key="15">
    <source>
        <dbReference type="SAM" id="MobiDB-lite"/>
    </source>
</evidence>
<dbReference type="GO" id="GO:0044571">
    <property type="term" value="P:[2Fe-2S] cluster assembly"/>
    <property type="evidence" value="ECO:0007669"/>
    <property type="project" value="InterPro"/>
</dbReference>
<evidence type="ECO:0000313" key="18">
    <source>
        <dbReference type="Proteomes" id="UP001165063"/>
    </source>
</evidence>
<dbReference type="OrthoDB" id="10250117at2759"/>
<dbReference type="AlphaFoldDB" id="A0A9W6YXW6"/>
<dbReference type="FunFam" id="3.40.640.10:FF:000003">
    <property type="entry name" value="Cysteine desulfurase IscS"/>
    <property type="match status" value="1"/>
</dbReference>
<dbReference type="InterPro" id="IPR020578">
    <property type="entry name" value="Aminotrans_V_PyrdxlP_BS"/>
</dbReference>
<organism evidence="17 18">
    <name type="scientific">Ambrosiozyma monospora</name>
    <name type="common">Yeast</name>
    <name type="synonym">Endomycopsis monosporus</name>
    <dbReference type="NCBI Taxonomy" id="43982"/>
    <lineage>
        <taxon>Eukaryota</taxon>
        <taxon>Fungi</taxon>
        <taxon>Dikarya</taxon>
        <taxon>Ascomycota</taxon>
        <taxon>Saccharomycotina</taxon>
        <taxon>Pichiomycetes</taxon>
        <taxon>Pichiales</taxon>
        <taxon>Pichiaceae</taxon>
        <taxon>Ambrosiozyma</taxon>
    </lineage>
</organism>
<comment type="cofactor">
    <cofactor evidence="1 14">
        <name>pyridoxal 5'-phosphate</name>
        <dbReference type="ChEBI" id="CHEBI:597326"/>
    </cofactor>
</comment>
<dbReference type="GO" id="GO:0030170">
    <property type="term" value="F:pyridoxal phosphate binding"/>
    <property type="evidence" value="ECO:0007669"/>
    <property type="project" value="InterPro"/>
</dbReference>
<dbReference type="FunFam" id="3.90.1150.10:FF:000002">
    <property type="entry name" value="Cysteine desulfurase IscS"/>
    <property type="match status" value="1"/>
</dbReference>
<dbReference type="PROSITE" id="PS00595">
    <property type="entry name" value="AA_TRANSFER_CLASS_5"/>
    <property type="match status" value="1"/>
</dbReference>
<evidence type="ECO:0000256" key="8">
    <source>
        <dbReference type="ARBA" id="ARBA00022946"/>
    </source>
</evidence>
<dbReference type="InterPro" id="IPR015422">
    <property type="entry name" value="PyrdxlP-dep_Trfase_small"/>
</dbReference>
<dbReference type="GO" id="GO:0002098">
    <property type="term" value="P:tRNA wobble uridine modification"/>
    <property type="evidence" value="ECO:0007669"/>
    <property type="project" value="UniProtKB-ARBA"/>
</dbReference>
<proteinExistence type="inferred from homology"/>
<dbReference type="GO" id="GO:0005739">
    <property type="term" value="C:mitochondrion"/>
    <property type="evidence" value="ECO:0007669"/>
    <property type="project" value="TreeGrafter"/>
</dbReference>
<evidence type="ECO:0000256" key="1">
    <source>
        <dbReference type="ARBA" id="ARBA00001933"/>
    </source>
</evidence>
<name>A0A9W6YXW6_AMBMO</name>
<dbReference type="InterPro" id="IPR010240">
    <property type="entry name" value="Cys_deSase_IscS"/>
</dbReference>
<evidence type="ECO:0000256" key="2">
    <source>
        <dbReference type="ARBA" id="ARBA00006490"/>
    </source>
</evidence>
<evidence type="ECO:0000256" key="4">
    <source>
        <dbReference type="ARBA" id="ARBA00017115"/>
    </source>
</evidence>
<dbReference type="InterPro" id="IPR000192">
    <property type="entry name" value="Aminotrans_V_dom"/>
</dbReference>
<evidence type="ECO:0000259" key="16">
    <source>
        <dbReference type="Pfam" id="PF00266"/>
    </source>
</evidence>
<dbReference type="HAMAP" id="MF_00331">
    <property type="entry name" value="Cys_desulf_IscS"/>
    <property type="match status" value="1"/>
</dbReference>
<sequence>MFRSQLIHRVLPANKHLLNLRSVSSTAFLSTSQSPISNASVKSTPIHSAAAAGAGAASANASSTIPQPPKGSSIEFKLSKRDPNQFGSRPIYLDMQATTPTDPRVLDKMLQFYTGLYGNPHSSTHAYGWETDKAIEEARTHVANLIHADPKEIIFTSGATECNNMALKGVARFYGKTKKHIITSQTEHKCVLDSCRRLQEEGFEITYLPVDKEGLINMEDLEKAIRKDTCLVSIMAVNNEIGVIQPLEEIGKLCRKNKVFFHTDAAQAYGKIPIDVNKLHIDLMSISSHKIYGPMGMGALYVRRRPRVRIEPIINGGGQERGLRSGTLAPPLVAGFGEAARLMASEYDADHAHILKLANKLMDNLLSIEHTQLNGSREQRFPGCVNVSFAYVEGESLLMALKDVALSSGSACTSASLEPSYVLHALGADDALAHSSIRFGIGRFTTEEEVDYVIDAITQRVNFLRELSPLYEMVKEGIDLNSIEWAGH</sequence>
<evidence type="ECO:0000256" key="7">
    <source>
        <dbReference type="ARBA" id="ARBA00022898"/>
    </source>
</evidence>
<keyword evidence="9" id="KW-0408">Iron</keyword>
<dbReference type="GO" id="GO:0051536">
    <property type="term" value="F:iron-sulfur cluster binding"/>
    <property type="evidence" value="ECO:0007669"/>
    <property type="project" value="UniProtKB-KW"/>
</dbReference>
<dbReference type="PANTHER" id="PTHR11601">
    <property type="entry name" value="CYSTEINE DESULFURYLASE FAMILY MEMBER"/>
    <property type="match status" value="1"/>
</dbReference>
<dbReference type="InterPro" id="IPR015421">
    <property type="entry name" value="PyrdxlP-dep_Trfase_major"/>
</dbReference>
<evidence type="ECO:0000256" key="11">
    <source>
        <dbReference type="ARBA" id="ARBA00045623"/>
    </source>
</evidence>
<dbReference type="GO" id="GO:1990221">
    <property type="term" value="C:L-cysteine desulfurase complex"/>
    <property type="evidence" value="ECO:0007669"/>
    <property type="project" value="UniProtKB-ARBA"/>
</dbReference>
<dbReference type="NCBIfam" id="NF010611">
    <property type="entry name" value="PRK14012.1"/>
    <property type="match status" value="1"/>
</dbReference>
<comment type="similarity">
    <text evidence="2">Belongs to the class-V pyridoxal-phosphate-dependent aminotransferase family. NifS/IscS subfamily.</text>
</comment>
<keyword evidence="10" id="KW-0411">Iron-sulfur</keyword>
<gene>
    <name evidence="17" type="ORF">Amon01_000370200</name>
</gene>
<protein>
    <recommendedName>
        <fullName evidence="4">Cysteine desulfurase, mitochondrial</fullName>
        <ecNumber evidence="3">2.8.1.7</ecNumber>
    </recommendedName>
    <alternativeName>
        <fullName evidence="13">tRNA-splicing protein SPL1</fullName>
    </alternativeName>
</protein>
<dbReference type="GO" id="GO:0031071">
    <property type="term" value="F:cysteine desulfurase activity"/>
    <property type="evidence" value="ECO:0007669"/>
    <property type="project" value="UniProtKB-EC"/>
</dbReference>
<evidence type="ECO:0000256" key="3">
    <source>
        <dbReference type="ARBA" id="ARBA00012239"/>
    </source>
</evidence>
<evidence type="ECO:0000256" key="10">
    <source>
        <dbReference type="ARBA" id="ARBA00023014"/>
    </source>
</evidence>
<dbReference type="EMBL" id="BSXU01001615">
    <property type="protein sequence ID" value="GMG29317.1"/>
    <property type="molecule type" value="Genomic_DNA"/>
</dbReference>
<evidence type="ECO:0000256" key="13">
    <source>
        <dbReference type="ARBA" id="ARBA00080923"/>
    </source>
</evidence>
<dbReference type="InterPro" id="IPR015424">
    <property type="entry name" value="PyrdxlP-dep_Trfase"/>
</dbReference>
<dbReference type="GO" id="GO:0046872">
    <property type="term" value="F:metal ion binding"/>
    <property type="evidence" value="ECO:0007669"/>
    <property type="project" value="UniProtKB-KW"/>
</dbReference>
<dbReference type="NCBIfam" id="TIGR02006">
    <property type="entry name" value="IscS"/>
    <property type="match status" value="1"/>
</dbReference>
<feature type="region of interest" description="Disordered" evidence="15">
    <location>
        <begin position="58"/>
        <end position="83"/>
    </location>
</feature>
<comment type="function">
    <text evidence="11">Catalyzes the removal of elemental sulfur from cysteine to produce alanine. It supplies the inorganic sulfur for iron-sulfur (Fe-S) clusters. Plays a role in both tRNA-processing and mitochondrial metabolism. Involved in the 2-thio-modification of both 5-carboxymethylaminomethyl-2-thiouridine in mitochondrial tRNAs and 5-methoxycarbonylmethyl-2-thiouridine (mcm5s2U) in cytoplasmic tRNAs.</text>
</comment>
<accession>A0A9W6YXW6</accession>
<dbReference type="GO" id="GO:0034227">
    <property type="term" value="P:tRNA thio-modification"/>
    <property type="evidence" value="ECO:0007669"/>
    <property type="project" value="UniProtKB-ARBA"/>
</dbReference>
<evidence type="ECO:0000256" key="5">
    <source>
        <dbReference type="ARBA" id="ARBA00022679"/>
    </source>
</evidence>
<keyword evidence="5" id="KW-0808">Transferase</keyword>
<evidence type="ECO:0000256" key="14">
    <source>
        <dbReference type="RuleBase" id="RU004504"/>
    </source>
</evidence>
<keyword evidence="8" id="KW-0809">Transit peptide</keyword>
<dbReference type="Proteomes" id="UP001165063">
    <property type="component" value="Unassembled WGS sequence"/>
</dbReference>
<evidence type="ECO:0000256" key="12">
    <source>
        <dbReference type="ARBA" id="ARBA00050776"/>
    </source>
</evidence>
<comment type="caution">
    <text evidence="17">The sequence shown here is derived from an EMBL/GenBank/DDBJ whole genome shotgun (WGS) entry which is preliminary data.</text>
</comment>
<dbReference type="GO" id="GO:0005634">
    <property type="term" value="C:nucleus"/>
    <property type="evidence" value="ECO:0007669"/>
    <property type="project" value="TreeGrafter"/>
</dbReference>
<dbReference type="PANTHER" id="PTHR11601:SF34">
    <property type="entry name" value="CYSTEINE DESULFURASE"/>
    <property type="match status" value="1"/>
</dbReference>
<evidence type="ECO:0000256" key="9">
    <source>
        <dbReference type="ARBA" id="ARBA00023004"/>
    </source>
</evidence>
<keyword evidence="7" id="KW-0663">Pyridoxal phosphate</keyword>
<feature type="domain" description="Aminotransferase class V" evidence="16">
    <location>
        <begin position="91"/>
        <end position="453"/>
    </location>
</feature>
<dbReference type="NCBIfam" id="NF002806">
    <property type="entry name" value="PRK02948.1"/>
    <property type="match status" value="1"/>
</dbReference>
<keyword evidence="18" id="KW-1185">Reference proteome</keyword>
<evidence type="ECO:0000256" key="6">
    <source>
        <dbReference type="ARBA" id="ARBA00022723"/>
    </source>
</evidence>
<dbReference type="SUPFAM" id="SSF53383">
    <property type="entry name" value="PLP-dependent transferases"/>
    <property type="match status" value="1"/>
</dbReference>
<dbReference type="Gene3D" id="3.40.640.10">
    <property type="entry name" value="Type I PLP-dependent aspartate aminotransferase-like (Major domain)"/>
    <property type="match status" value="1"/>
</dbReference>
<keyword evidence="6" id="KW-0479">Metal-binding</keyword>
<comment type="catalytic activity">
    <reaction evidence="12">
        <text>(sulfur carrier)-H + L-cysteine = (sulfur carrier)-SH + L-alanine</text>
        <dbReference type="Rhea" id="RHEA:43892"/>
        <dbReference type="Rhea" id="RHEA-COMP:14737"/>
        <dbReference type="Rhea" id="RHEA-COMP:14739"/>
        <dbReference type="ChEBI" id="CHEBI:29917"/>
        <dbReference type="ChEBI" id="CHEBI:35235"/>
        <dbReference type="ChEBI" id="CHEBI:57972"/>
        <dbReference type="ChEBI" id="CHEBI:64428"/>
        <dbReference type="EC" id="2.8.1.7"/>
    </reaction>
</comment>
<reference evidence="17" key="1">
    <citation type="submission" date="2023-04" db="EMBL/GenBank/DDBJ databases">
        <title>Ambrosiozyma monospora NBRC 1965.</title>
        <authorList>
            <person name="Ichikawa N."/>
            <person name="Sato H."/>
            <person name="Tonouchi N."/>
        </authorList>
    </citation>
    <scope>NUCLEOTIDE SEQUENCE</scope>
    <source>
        <strain evidence="17">NBRC 1965</strain>
    </source>
</reference>
<dbReference type="EC" id="2.8.1.7" evidence="3"/>
<dbReference type="Pfam" id="PF00266">
    <property type="entry name" value="Aminotran_5"/>
    <property type="match status" value="1"/>
</dbReference>
<evidence type="ECO:0000313" key="17">
    <source>
        <dbReference type="EMBL" id="GMG29317.1"/>
    </source>
</evidence>